<dbReference type="OrthoDB" id="5187898at2"/>
<evidence type="ECO:0000313" key="4">
    <source>
        <dbReference type="Proteomes" id="UP000295511"/>
    </source>
</evidence>
<evidence type="ECO:0000259" key="2">
    <source>
        <dbReference type="Pfam" id="PF13400"/>
    </source>
</evidence>
<sequence>MWRLRRDDPERGVVAPLTALLMVVLLGMAAFAIDVASMYSEHAQLQNGADAAALAIAQACAKDPSSSDCTGPAAAATALAGNNALDGVTNVPNATVNLGASTVDITTQSRDTSGNNHFSLVFARVLGIQSTNIEASAQATWGPPSNGGAFPLAFSDKCWDLSGSVSTGDLQKISWKPGITCTNSSGHTIPGGWGWLTQSSPCYATTQAGSTSIGSDPGNNFPSACQSVLQGWVDTLNGGGTVKVIFPVFDTATGNGNTGSFHIIGFATFNIVGWKFGSNGSPYLYHNTNAALGNPNLACAGGNDRCIIGQFIKYQSIGIAGGGGTGADLGTLDVHLSK</sequence>
<proteinExistence type="predicted"/>
<dbReference type="Pfam" id="PF13400">
    <property type="entry name" value="Tad"/>
    <property type="match status" value="1"/>
</dbReference>
<feature type="transmembrane region" description="Helical" evidence="1">
    <location>
        <begin position="12"/>
        <end position="33"/>
    </location>
</feature>
<keyword evidence="1" id="KW-0472">Membrane</keyword>
<dbReference type="InterPro" id="IPR028087">
    <property type="entry name" value="Tad_N"/>
</dbReference>
<accession>A0A4R5KZU8</accession>
<dbReference type="AlphaFoldDB" id="A0A4R5KZU8"/>
<gene>
    <name evidence="3" type="ORF">E1809_00840</name>
</gene>
<organism evidence="3 4">
    <name type="scientific">Arthrobacter terricola</name>
    <dbReference type="NCBI Taxonomy" id="2547396"/>
    <lineage>
        <taxon>Bacteria</taxon>
        <taxon>Bacillati</taxon>
        <taxon>Actinomycetota</taxon>
        <taxon>Actinomycetes</taxon>
        <taxon>Micrococcales</taxon>
        <taxon>Micrococcaceae</taxon>
        <taxon>Arthrobacter</taxon>
    </lineage>
</organism>
<keyword evidence="4" id="KW-1185">Reference proteome</keyword>
<dbReference type="RefSeq" id="WP_133202339.1">
    <property type="nucleotide sequence ID" value="NZ_SMRU01000001.1"/>
</dbReference>
<name>A0A4R5KZU8_9MICC</name>
<dbReference type="EMBL" id="SMRU01000001">
    <property type="protein sequence ID" value="TDG01666.1"/>
    <property type="molecule type" value="Genomic_DNA"/>
</dbReference>
<feature type="domain" description="Putative Flp pilus-assembly TadG-like N-terminal" evidence="2">
    <location>
        <begin position="12"/>
        <end position="55"/>
    </location>
</feature>
<protein>
    <recommendedName>
        <fullName evidence="2">Putative Flp pilus-assembly TadG-like N-terminal domain-containing protein</fullName>
    </recommendedName>
</protein>
<comment type="caution">
    <text evidence="3">The sequence shown here is derived from an EMBL/GenBank/DDBJ whole genome shotgun (WGS) entry which is preliminary data.</text>
</comment>
<reference evidence="3 4" key="1">
    <citation type="submission" date="2019-03" db="EMBL/GenBank/DDBJ databases">
        <title>Whole genome sequence of Arthrobacter sp JH1-1.</title>
        <authorList>
            <person name="Trinh H.N."/>
        </authorList>
    </citation>
    <scope>NUCLEOTIDE SEQUENCE [LARGE SCALE GENOMIC DNA]</scope>
    <source>
        <strain evidence="3 4">JH1-1</strain>
    </source>
</reference>
<evidence type="ECO:0000313" key="3">
    <source>
        <dbReference type="EMBL" id="TDG01666.1"/>
    </source>
</evidence>
<evidence type="ECO:0000256" key="1">
    <source>
        <dbReference type="SAM" id="Phobius"/>
    </source>
</evidence>
<dbReference type="Proteomes" id="UP000295511">
    <property type="component" value="Unassembled WGS sequence"/>
</dbReference>
<keyword evidence="1" id="KW-1133">Transmembrane helix</keyword>
<keyword evidence="1" id="KW-0812">Transmembrane</keyword>